<accession>A0A3T0ECB2</accession>
<protein>
    <submittedName>
        <fullName evidence="1">Uncharacterized protein</fullName>
    </submittedName>
</protein>
<name>A0A3T0ECB2_9PROT</name>
<dbReference type="KEGG" id="gak:X907_2406"/>
<keyword evidence="2" id="KW-1185">Reference proteome</keyword>
<dbReference type="OrthoDB" id="7631212at2"/>
<evidence type="ECO:0000313" key="1">
    <source>
        <dbReference type="EMBL" id="AZU04921.1"/>
    </source>
</evidence>
<dbReference type="AlphaFoldDB" id="A0A3T0ECB2"/>
<dbReference type="Proteomes" id="UP000286954">
    <property type="component" value="Chromosome"/>
</dbReference>
<evidence type="ECO:0000313" key="2">
    <source>
        <dbReference type="Proteomes" id="UP000286954"/>
    </source>
</evidence>
<dbReference type="RefSeq" id="WP_127568274.1">
    <property type="nucleotide sequence ID" value="NZ_BMFB01000001.1"/>
</dbReference>
<gene>
    <name evidence="1" type="ORF">X907_2406</name>
</gene>
<dbReference type="EMBL" id="CP018911">
    <property type="protein sequence ID" value="AZU04921.1"/>
    <property type="molecule type" value="Genomic_DNA"/>
</dbReference>
<reference evidence="1 2" key="1">
    <citation type="submission" date="2016-12" db="EMBL/GenBank/DDBJ databases">
        <title>The genome of dimorphic prosthecate Glycocaulis alkaliphilus 6b-8t, isolated from crude oil dictates its adaptability in petroleum environments.</title>
        <authorList>
            <person name="Wu X.-L."/>
            <person name="Geng S."/>
        </authorList>
    </citation>
    <scope>NUCLEOTIDE SEQUENCE [LARGE SCALE GENOMIC DNA]</scope>
    <source>
        <strain evidence="1 2">6B-8</strain>
    </source>
</reference>
<organism evidence="1 2">
    <name type="scientific">Glycocaulis alkaliphilus</name>
    <dbReference type="NCBI Taxonomy" id="1434191"/>
    <lineage>
        <taxon>Bacteria</taxon>
        <taxon>Pseudomonadati</taxon>
        <taxon>Pseudomonadota</taxon>
        <taxon>Alphaproteobacteria</taxon>
        <taxon>Maricaulales</taxon>
        <taxon>Maricaulaceae</taxon>
        <taxon>Glycocaulis</taxon>
    </lineage>
</organism>
<sequence>MIEEFATRLIAGFTPATLILLTLVSIVAALVMRRWSQLYAAALFAFAADCVARYLLELGAADGVPVNFAMELAMTRLDAGAISAMARPFLYLAVIAALFWVKKRYGAK</sequence>
<proteinExistence type="predicted"/>